<dbReference type="RefSeq" id="WP_068106456.1">
    <property type="nucleotide sequence ID" value="NZ_CP015079.1"/>
</dbReference>
<dbReference type="Proteomes" id="UP000077868">
    <property type="component" value="Chromosome"/>
</dbReference>
<dbReference type="PANTHER" id="PTHR33164">
    <property type="entry name" value="TRANSCRIPTIONAL REGULATOR, MARR FAMILY"/>
    <property type="match status" value="1"/>
</dbReference>
<keyword evidence="3" id="KW-1185">Reference proteome</keyword>
<dbReference type="GO" id="GO:0003700">
    <property type="term" value="F:DNA-binding transcription factor activity"/>
    <property type="evidence" value="ECO:0007669"/>
    <property type="project" value="InterPro"/>
</dbReference>
<dbReference type="GO" id="GO:0006950">
    <property type="term" value="P:response to stress"/>
    <property type="evidence" value="ECO:0007669"/>
    <property type="project" value="TreeGrafter"/>
</dbReference>
<dbReference type="InterPro" id="IPR039422">
    <property type="entry name" value="MarR/SlyA-like"/>
</dbReference>
<reference evidence="2 3" key="1">
    <citation type="submission" date="2016-03" db="EMBL/GenBank/DDBJ databases">
        <title>Complete genome sequence of a soil Actinobacterium, Nocardioides dokdonensis FR1436.</title>
        <authorList>
            <person name="Kwon S.-K."/>
            <person name="Kim K."/>
            <person name="Kim J.F."/>
        </authorList>
    </citation>
    <scope>NUCLEOTIDE SEQUENCE [LARGE SCALE GENOMIC DNA]</scope>
    <source>
        <strain evidence="2 3">FR1436</strain>
    </source>
</reference>
<dbReference type="KEGG" id="ndk:I601_0687"/>
<evidence type="ECO:0000259" key="1">
    <source>
        <dbReference type="PROSITE" id="PS50995"/>
    </source>
</evidence>
<dbReference type="STRING" id="1300347.I601_0687"/>
<dbReference type="PROSITE" id="PS50995">
    <property type="entry name" value="HTH_MARR_2"/>
    <property type="match status" value="1"/>
</dbReference>
<dbReference type="OrthoDB" id="122135at2"/>
<dbReference type="SUPFAM" id="SSF46785">
    <property type="entry name" value="Winged helix' DNA-binding domain"/>
    <property type="match status" value="1"/>
</dbReference>
<protein>
    <submittedName>
        <fullName evidence="2">MarR family protein</fullName>
    </submittedName>
</protein>
<dbReference type="InterPro" id="IPR036388">
    <property type="entry name" value="WH-like_DNA-bd_sf"/>
</dbReference>
<dbReference type="PATRIC" id="fig|1300347.3.peg.691"/>
<dbReference type="InterPro" id="IPR000835">
    <property type="entry name" value="HTH_MarR-typ"/>
</dbReference>
<gene>
    <name evidence="2" type="ORF">I601_0687</name>
</gene>
<accession>A0A1A9GFS3</accession>
<dbReference type="EMBL" id="CP015079">
    <property type="protein sequence ID" value="ANH37137.1"/>
    <property type="molecule type" value="Genomic_DNA"/>
</dbReference>
<dbReference type="SMART" id="SM00347">
    <property type="entry name" value="HTH_MARR"/>
    <property type="match status" value="1"/>
</dbReference>
<feature type="domain" description="HTH marR-type" evidence="1">
    <location>
        <begin position="8"/>
        <end position="142"/>
    </location>
</feature>
<organism evidence="2 3">
    <name type="scientific">Nocardioides dokdonensis FR1436</name>
    <dbReference type="NCBI Taxonomy" id="1300347"/>
    <lineage>
        <taxon>Bacteria</taxon>
        <taxon>Bacillati</taxon>
        <taxon>Actinomycetota</taxon>
        <taxon>Actinomycetes</taxon>
        <taxon>Propionibacteriales</taxon>
        <taxon>Nocardioidaceae</taxon>
        <taxon>Nocardioides</taxon>
    </lineage>
</organism>
<proteinExistence type="predicted"/>
<dbReference type="Gene3D" id="1.10.10.10">
    <property type="entry name" value="Winged helix-like DNA-binding domain superfamily/Winged helix DNA-binding domain"/>
    <property type="match status" value="1"/>
</dbReference>
<sequence length="147" mass="16599">MTAPAEPLKRLEQEVSVLIRRIRRVIGLRSRAVHPELQPASYLMLSYLADQGPVRASSMAETFTIDKGAISRQVAHLTQLGLVERTQDPDDGRASLVSASPAAVARLEEVKEQRRRWIADRLDDWDPDELETFIALLSRYNEALNHV</sequence>
<dbReference type="PANTHER" id="PTHR33164:SF57">
    <property type="entry name" value="MARR-FAMILY TRANSCRIPTIONAL REGULATOR"/>
    <property type="match status" value="1"/>
</dbReference>
<dbReference type="Pfam" id="PF12802">
    <property type="entry name" value="MarR_2"/>
    <property type="match status" value="1"/>
</dbReference>
<dbReference type="AlphaFoldDB" id="A0A1A9GFS3"/>
<evidence type="ECO:0000313" key="2">
    <source>
        <dbReference type="EMBL" id="ANH37137.1"/>
    </source>
</evidence>
<name>A0A1A9GFS3_9ACTN</name>
<evidence type="ECO:0000313" key="3">
    <source>
        <dbReference type="Proteomes" id="UP000077868"/>
    </source>
</evidence>
<dbReference type="InterPro" id="IPR036390">
    <property type="entry name" value="WH_DNA-bd_sf"/>
</dbReference>